<feature type="domain" description="ORC1/DEAH AAA+ ATPase" evidence="1">
    <location>
        <begin position="2"/>
        <end position="96"/>
    </location>
</feature>
<proteinExistence type="predicted"/>
<accession>A0ABS8Z6X8</accession>
<evidence type="ECO:0000313" key="4">
    <source>
        <dbReference type="Proteomes" id="UP001521150"/>
    </source>
</evidence>
<dbReference type="InterPro" id="IPR058852">
    <property type="entry name" value="HTH_77"/>
</dbReference>
<evidence type="ECO:0000259" key="1">
    <source>
        <dbReference type="Pfam" id="PF13401"/>
    </source>
</evidence>
<dbReference type="PANTHER" id="PTHR47691:SF3">
    <property type="entry name" value="HTH-TYPE TRANSCRIPTIONAL REGULATOR RV0890C-RELATED"/>
    <property type="match status" value="1"/>
</dbReference>
<dbReference type="Proteomes" id="UP001521150">
    <property type="component" value="Unassembled WGS sequence"/>
</dbReference>
<keyword evidence="4" id="KW-1185">Reference proteome</keyword>
<dbReference type="InterPro" id="IPR027417">
    <property type="entry name" value="P-loop_NTPase"/>
</dbReference>
<dbReference type="RefSeq" id="WP_233725209.1">
    <property type="nucleotide sequence ID" value="NZ_JAJVCN010000001.1"/>
</dbReference>
<feature type="domain" description="Winged helix-turn-helix" evidence="2">
    <location>
        <begin position="241"/>
        <end position="316"/>
    </location>
</feature>
<evidence type="ECO:0000259" key="2">
    <source>
        <dbReference type="Pfam" id="PF25872"/>
    </source>
</evidence>
<dbReference type="InterPro" id="IPR049945">
    <property type="entry name" value="AAA_22"/>
</dbReference>
<evidence type="ECO:0000313" key="3">
    <source>
        <dbReference type="EMBL" id="MCE7003634.1"/>
    </source>
</evidence>
<protein>
    <submittedName>
        <fullName evidence="3">AAA family ATPase</fullName>
    </submittedName>
</protein>
<organism evidence="3 4">
    <name type="scientific">Kibdelosporangium philippinense</name>
    <dbReference type="NCBI Taxonomy" id="211113"/>
    <lineage>
        <taxon>Bacteria</taxon>
        <taxon>Bacillati</taxon>
        <taxon>Actinomycetota</taxon>
        <taxon>Actinomycetes</taxon>
        <taxon>Pseudonocardiales</taxon>
        <taxon>Pseudonocardiaceae</taxon>
        <taxon>Kibdelosporangium</taxon>
    </lineage>
</organism>
<dbReference type="Pfam" id="PF13401">
    <property type="entry name" value="AAA_22"/>
    <property type="match status" value="1"/>
</dbReference>
<dbReference type="EMBL" id="JAJVCN010000001">
    <property type="protein sequence ID" value="MCE7003634.1"/>
    <property type="molecule type" value="Genomic_DNA"/>
</dbReference>
<comment type="caution">
    <text evidence="3">The sequence shown here is derived from an EMBL/GenBank/DDBJ whole genome shotgun (WGS) entry which is preliminary data.</text>
</comment>
<dbReference type="Gene3D" id="3.40.50.300">
    <property type="entry name" value="P-loop containing nucleotide triphosphate hydrolases"/>
    <property type="match status" value="1"/>
</dbReference>
<sequence>MTLTGVPGVGKTRLARRVADEVRRRFPGGVWLVELSGLDCGELLARTVLDALRVDDRSARQPRRVLADHLRNKRLLLVLDNCEHLVDACATLVTELLKAAPRLRVLVSSRQTLGANGEHVLTVPPLSLPQEVPGTLPSGTGAEAVELFALLAASVRSDFLVHTGNQSTVAAICRQVEGIPLAIELAAARLRTLSLSLSLQIAVRLDRCLALLTETGPSTKRAAPNRTLRATLQWSYDLCSPDEQRLWARMSVIRGGFDLETAEACSDHDGARPTRSVLDLIARLVDKSILTRDEHDGQARFRMLETIRQYGQERLALSTPVANQHSSMSATPEFCLTHPSETQAAL</sequence>
<gene>
    <name evidence="3" type="ORF">LWC34_12465</name>
</gene>
<dbReference type="SUPFAM" id="SSF52540">
    <property type="entry name" value="P-loop containing nucleoside triphosphate hydrolases"/>
    <property type="match status" value="1"/>
</dbReference>
<name>A0ABS8Z6X8_9PSEU</name>
<dbReference type="PANTHER" id="PTHR47691">
    <property type="entry name" value="REGULATOR-RELATED"/>
    <property type="match status" value="1"/>
</dbReference>
<reference evidence="3 4" key="1">
    <citation type="submission" date="2021-12" db="EMBL/GenBank/DDBJ databases">
        <title>Genome sequence of Kibdelosporangium philippinense ATCC 49844.</title>
        <authorList>
            <person name="Fedorov E.A."/>
            <person name="Omeragic M."/>
            <person name="Shalygina K.F."/>
            <person name="Maclea K.S."/>
        </authorList>
    </citation>
    <scope>NUCLEOTIDE SEQUENCE [LARGE SCALE GENOMIC DNA]</scope>
    <source>
        <strain evidence="3 4">ATCC 49844</strain>
    </source>
</reference>
<dbReference type="Pfam" id="PF25872">
    <property type="entry name" value="HTH_77"/>
    <property type="match status" value="1"/>
</dbReference>